<feature type="transmembrane region" description="Helical" evidence="1">
    <location>
        <begin position="97"/>
        <end position="117"/>
    </location>
</feature>
<evidence type="ECO:0000313" key="3">
    <source>
        <dbReference type="Proteomes" id="UP000324326"/>
    </source>
</evidence>
<organism evidence="2 3">
    <name type="scientific">Bacillus swezeyi</name>
    <dbReference type="NCBI Taxonomy" id="1925020"/>
    <lineage>
        <taxon>Bacteria</taxon>
        <taxon>Bacillati</taxon>
        <taxon>Bacillota</taxon>
        <taxon>Bacilli</taxon>
        <taxon>Bacillales</taxon>
        <taxon>Bacillaceae</taxon>
        <taxon>Bacillus</taxon>
    </lineage>
</organism>
<proteinExistence type="predicted"/>
<protein>
    <submittedName>
        <fullName evidence="2">Uncharacterized protein</fullName>
    </submittedName>
</protein>
<comment type="caution">
    <text evidence="2">The sequence shown here is derived from an EMBL/GenBank/DDBJ whole genome shotgun (WGS) entry which is preliminary data.</text>
</comment>
<accession>A0A5M8RJC5</accession>
<sequence>MKRLGAGLVLLIISLQLPQKIYAAESPPYLQQGGASNKPGFAETISNATQSINSYAPIMSFILSAVFTIMFLIGVIRLAYSIITKTGSVLKHSTSMLLWVPVAFILIRIGSIIMFTTNGSNDILIASDIIHLLQVTGYFAAIGMILVGLIMLLFFKFLEHPDFGRWFKRLNVVSIILICLSTIMPVVLNGI</sequence>
<name>A0A5M8RJC5_9BACI</name>
<dbReference type="Proteomes" id="UP000324326">
    <property type="component" value="Unassembled WGS sequence"/>
</dbReference>
<dbReference type="RefSeq" id="WP_150149986.1">
    <property type="nucleotide sequence ID" value="NZ_QSND01000007.1"/>
</dbReference>
<dbReference type="EMBL" id="QSND01000007">
    <property type="protein sequence ID" value="KAA6446944.1"/>
    <property type="molecule type" value="Genomic_DNA"/>
</dbReference>
<feature type="transmembrane region" description="Helical" evidence="1">
    <location>
        <begin position="55"/>
        <end position="76"/>
    </location>
</feature>
<dbReference type="AlphaFoldDB" id="A0A5M8RJC5"/>
<reference evidence="2 3" key="1">
    <citation type="submission" date="2018-08" db="EMBL/GenBank/DDBJ databases">
        <title>Bacillus phenotypic plasticity.</title>
        <authorList>
            <person name="Hurtado E."/>
        </authorList>
    </citation>
    <scope>NUCLEOTIDE SEQUENCE [LARGE SCALE GENOMIC DNA]</scope>
    <source>
        <strain evidence="2 3">427</strain>
    </source>
</reference>
<keyword evidence="1" id="KW-0812">Transmembrane</keyword>
<gene>
    <name evidence="2" type="ORF">DX927_23115</name>
</gene>
<evidence type="ECO:0000313" key="2">
    <source>
        <dbReference type="EMBL" id="KAA6446944.1"/>
    </source>
</evidence>
<keyword evidence="1" id="KW-0472">Membrane</keyword>
<feature type="transmembrane region" description="Helical" evidence="1">
    <location>
        <begin position="137"/>
        <end position="158"/>
    </location>
</feature>
<evidence type="ECO:0000256" key="1">
    <source>
        <dbReference type="SAM" id="Phobius"/>
    </source>
</evidence>
<keyword evidence="1" id="KW-1133">Transmembrane helix</keyword>
<feature type="transmembrane region" description="Helical" evidence="1">
    <location>
        <begin position="170"/>
        <end position="188"/>
    </location>
</feature>